<evidence type="ECO:0000313" key="12">
    <source>
        <dbReference type="Proteomes" id="UP000011668"/>
    </source>
</evidence>
<evidence type="ECO:0000256" key="4">
    <source>
        <dbReference type="ARBA" id="ARBA00022692"/>
    </source>
</evidence>
<evidence type="ECO:0000313" key="11">
    <source>
        <dbReference type="EMBL" id="ELU45249.1"/>
    </source>
</evidence>
<comment type="catalytic activity">
    <reaction evidence="8">
        <text>myo-inositol(out) + H(+)(out) = myo-inositol(in) + H(+)(in)</text>
        <dbReference type="Rhea" id="RHEA:60364"/>
        <dbReference type="ChEBI" id="CHEBI:15378"/>
        <dbReference type="ChEBI" id="CHEBI:17268"/>
    </reaction>
</comment>
<dbReference type="Gene3D" id="1.20.1250.20">
    <property type="entry name" value="MFS general substrate transporter like domains"/>
    <property type="match status" value="2"/>
</dbReference>
<evidence type="ECO:0000256" key="1">
    <source>
        <dbReference type="ARBA" id="ARBA00004141"/>
    </source>
</evidence>
<dbReference type="InterPro" id="IPR008928">
    <property type="entry name" value="6-hairpin_glycosidase_sf"/>
</dbReference>
<dbReference type="InterPro" id="IPR010905">
    <property type="entry name" value="Glyco_hydro_88"/>
</dbReference>
<protein>
    <submittedName>
        <fullName evidence="11">Glycoside hydrolase family protein</fullName>
    </submittedName>
</protein>
<sequence length="1139" mass="123031">MALNPMARYFSREQWQKIKDNRRLVYCTVVINMGALLLGYDSGIAGAIIPLRAFKHDMQIDGTRTAVATVNSNVVSVLFGGAFFGSIITSFLSYYLGRRAALLYSMILFALGGALQTAAKNLQWIYAGRFVSGLAVGATSLISPYFIAEISPAKHRARTVGAFQAFLVAGSLLAYWVTYGCDLQFHPTLVNDNPPVGTNTTGTTDPGAPADPATTSHLEFHSAQWRVPMGLQLLPGVIFTVLMIGVCESPRWLASKERKEDAIRTLAWLRCVDMGKQSEGDSDSQVGREKEKEKGDEHGPQSTMTTLSRVDAPSTPDQRPAVLQRPEIAAIHEEYAGIQAQLDETRGASYRELVSRVNLKRVAVSTSALLASGVFGAVKVKTVAIGTSQSMGSRDGYGGRHRVPGLLAARCANSQSGPLPWVYSSEIYPLRIRELGQMWFTALTCKSLVCATYKNWYPMFWPSADSACREVCRLNWDGRRGCYSQRGGGMLCWIICPETKGLSMEETCGWESAECSAAGLIGTQGVLIKKGATGFRDSGNGVKKRLKCAQHKTKAQLNYSTFQWPDLTQSPRLSSSRRSGLVPDQLLPTPSLVSNDSQLDNHNTMRTLSPLLVYALSASALSPATVELVKARLKDAAKKRCGLLSGAQALLELEAPSVSVFTASSIPGSPAVASSPSLNSTTLNAARLAFTNGQLDDVVGLSHEILANKQQGTLPLMKDGSSADPASNGVGMIIANWTEAQGSDFAAAASDQLTWLLEHVPRSSKGAISHRNSEVQLWSDFIYMVPPFLAYYGASTSNASLVSEAHNQIKLYRDVLRDKPTGIWQHIRQGSFEDRGLWSTGNGWAAMGIMRVAATIRAAGYSSQFKEEMNDFETWTAEILDGMWPLIKQTEEGLFYNYANDPKTFLDAAGTALMVASTYRAATMFNNTKHLDIAEKVYKVIGGTDSNSTSSSSISSIPEPTGETKKHRSIRQVHHRVQLSQLKHTNENHGPIARANAHHRSETHVSPRASVHLTSDGWLNPVVDPHSFKKLGEHSAEGQAFVIMMYASRNDYLVHSKLKIGARPGGFGANVVGFSMTGGNNGLNSTRGAGGLTGVGNAGVGLVSGGSANEERKNSDYKSAGFEVGTIIGAVGAVLAWIM</sequence>
<accession>L8X9B2</accession>
<feature type="region of interest" description="Disordered" evidence="9">
    <location>
        <begin position="276"/>
        <end position="319"/>
    </location>
</feature>
<keyword evidence="3" id="KW-0813">Transport</keyword>
<feature type="transmembrane region" description="Helical" evidence="10">
    <location>
        <begin position="160"/>
        <end position="179"/>
    </location>
</feature>
<dbReference type="PROSITE" id="PS00217">
    <property type="entry name" value="SUGAR_TRANSPORT_2"/>
    <property type="match status" value="1"/>
</dbReference>
<dbReference type="InterPro" id="IPR003663">
    <property type="entry name" value="Sugar/inositol_transpt"/>
</dbReference>
<feature type="transmembrane region" description="Helical" evidence="10">
    <location>
        <begin position="24"/>
        <end position="54"/>
    </location>
</feature>
<keyword evidence="5 11" id="KW-0378">Hydrolase</keyword>
<dbReference type="Pfam" id="PF00083">
    <property type="entry name" value="Sugar_tr"/>
    <property type="match status" value="1"/>
</dbReference>
<organism evidence="11 12">
    <name type="scientific">Thanatephorus cucumeris (strain AG1-IA)</name>
    <name type="common">Rice sheath blight fungus</name>
    <name type="synonym">Rhizoctonia solani</name>
    <dbReference type="NCBI Taxonomy" id="983506"/>
    <lineage>
        <taxon>Eukaryota</taxon>
        <taxon>Fungi</taxon>
        <taxon>Dikarya</taxon>
        <taxon>Basidiomycota</taxon>
        <taxon>Agaricomycotina</taxon>
        <taxon>Agaricomycetes</taxon>
        <taxon>Cantharellales</taxon>
        <taxon>Ceratobasidiaceae</taxon>
        <taxon>Rhizoctonia</taxon>
        <taxon>Rhizoctonia solani AG-1</taxon>
    </lineage>
</organism>
<name>L8X9B2_THACA</name>
<feature type="transmembrane region" description="Helical" evidence="10">
    <location>
        <begin position="125"/>
        <end position="148"/>
    </location>
</feature>
<keyword evidence="6 10" id="KW-1133">Transmembrane helix</keyword>
<dbReference type="PRINTS" id="PR00171">
    <property type="entry name" value="SUGRTRNSPORT"/>
</dbReference>
<keyword evidence="7 10" id="KW-0472">Membrane</keyword>
<evidence type="ECO:0000256" key="8">
    <source>
        <dbReference type="ARBA" id="ARBA00049119"/>
    </source>
</evidence>
<evidence type="ECO:0000256" key="3">
    <source>
        <dbReference type="ARBA" id="ARBA00022448"/>
    </source>
</evidence>
<comment type="caution">
    <text evidence="11">The sequence shown here is derived from an EMBL/GenBank/DDBJ whole genome shotgun (WGS) entry which is preliminary data.</text>
</comment>
<dbReference type="GO" id="GO:0005975">
    <property type="term" value="P:carbohydrate metabolic process"/>
    <property type="evidence" value="ECO:0007669"/>
    <property type="project" value="InterPro"/>
</dbReference>
<dbReference type="Proteomes" id="UP000011668">
    <property type="component" value="Unassembled WGS sequence"/>
</dbReference>
<dbReference type="GO" id="GO:0016020">
    <property type="term" value="C:membrane"/>
    <property type="evidence" value="ECO:0007669"/>
    <property type="project" value="UniProtKB-SubCell"/>
</dbReference>
<feature type="compositionally biased region" description="Basic and acidic residues" evidence="9">
    <location>
        <begin position="286"/>
        <end position="299"/>
    </location>
</feature>
<feature type="region of interest" description="Disordered" evidence="9">
    <location>
        <begin position="944"/>
        <end position="970"/>
    </location>
</feature>
<dbReference type="SUPFAM" id="SSF103473">
    <property type="entry name" value="MFS general substrate transporter"/>
    <property type="match status" value="1"/>
</dbReference>
<keyword evidence="4 10" id="KW-0812">Transmembrane</keyword>
<evidence type="ECO:0000256" key="5">
    <source>
        <dbReference type="ARBA" id="ARBA00022801"/>
    </source>
</evidence>
<dbReference type="OrthoDB" id="4138492at2759"/>
<dbReference type="AlphaFoldDB" id="L8X9B2"/>
<dbReference type="EMBL" id="AFRT01000120">
    <property type="protein sequence ID" value="ELU45249.1"/>
    <property type="molecule type" value="Genomic_DNA"/>
</dbReference>
<dbReference type="SUPFAM" id="SSF48208">
    <property type="entry name" value="Six-hairpin glycosidases"/>
    <property type="match status" value="1"/>
</dbReference>
<reference evidence="11 12" key="1">
    <citation type="journal article" date="2013" name="Nat. Commun.">
        <title>The evolution and pathogenic mechanisms of the rice sheath blight pathogen.</title>
        <authorList>
            <person name="Zheng A."/>
            <person name="Lin R."/>
            <person name="Xu L."/>
            <person name="Qin P."/>
            <person name="Tang C."/>
            <person name="Ai P."/>
            <person name="Zhang D."/>
            <person name="Liu Y."/>
            <person name="Sun Z."/>
            <person name="Feng H."/>
            <person name="Wang Y."/>
            <person name="Chen Y."/>
            <person name="Liang X."/>
            <person name="Fu R."/>
            <person name="Li Q."/>
            <person name="Zhang J."/>
            <person name="Yu X."/>
            <person name="Xie Z."/>
            <person name="Ding L."/>
            <person name="Guan P."/>
            <person name="Tang J."/>
            <person name="Liang Y."/>
            <person name="Wang S."/>
            <person name="Deng Q."/>
            <person name="Li S."/>
            <person name="Zhu J."/>
            <person name="Wang L."/>
            <person name="Liu H."/>
            <person name="Li P."/>
        </authorList>
    </citation>
    <scope>NUCLEOTIDE SEQUENCE [LARGE SCALE GENOMIC DNA]</scope>
    <source>
        <strain evidence="12">AG-1 IA</strain>
    </source>
</reference>
<evidence type="ECO:0000256" key="6">
    <source>
        <dbReference type="ARBA" id="ARBA00022989"/>
    </source>
</evidence>
<dbReference type="STRING" id="983506.L8X9B2"/>
<dbReference type="GO" id="GO:0022857">
    <property type="term" value="F:transmembrane transporter activity"/>
    <property type="evidence" value="ECO:0007669"/>
    <property type="project" value="InterPro"/>
</dbReference>
<dbReference type="HOGENOM" id="CLU_291725_0_0_1"/>
<comment type="similarity">
    <text evidence="2">Belongs to the major facilitator superfamily. Sugar transporter (TC 2.A.1.1) family.</text>
</comment>
<dbReference type="InterPro" id="IPR012341">
    <property type="entry name" value="6hp_glycosidase-like_sf"/>
</dbReference>
<dbReference type="Pfam" id="PF07470">
    <property type="entry name" value="Glyco_hydro_88"/>
    <property type="match status" value="1"/>
</dbReference>
<evidence type="ECO:0000256" key="9">
    <source>
        <dbReference type="SAM" id="MobiDB-lite"/>
    </source>
</evidence>
<feature type="transmembrane region" description="Helical" evidence="10">
    <location>
        <begin position="74"/>
        <end position="94"/>
    </location>
</feature>
<comment type="subcellular location">
    <subcellularLocation>
        <location evidence="1">Membrane</location>
        <topology evidence="1">Multi-pass membrane protein</topology>
    </subcellularLocation>
</comment>
<dbReference type="InterPro" id="IPR005828">
    <property type="entry name" value="MFS_sugar_transport-like"/>
</dbReference>
<feature type="compositionally biased region" description="Low complexity" evidence="9">
    <location>
        <begin position="946"/>
        <end position="957"/>
    </location>
</feature>
<proteinExistence type="inferred from homology"/>
<dbReference type="GO" id="GO:0016787">
    <property type="term" value="F:hydrolase activity"/>
    <property type="evidence" value="ECO:0007669"/>
    <property type="project" value="UniProtKB-KW"/>
</dbReference>
<dbReference type="Gene3D" id="1.50.10.10">
    <property type="match status" value="1"/>
</dbReference>
<evidence type="ECO:0000256" key="2">
    <source>
        <dbReference type="ARBA" id="ARBA00010992"/>
    </source>
</evidence>
<evidence type="ECO:0000256" key="10">
    <source>
        <dbReference type="SAM" id="Phobius"/>
    </source>
</evidence>
<dbReference type="InterPro" id="IPR036259">
    <property type="entry name" value="MFS_trans_sf"/>
</dbReference>
<dbReference type="PANTHER" id="PTHR41814:SF1">
    <property type="entry name" value="CELLULASE"/>
    <property type="match status" value="1"/>
</dbReference>
<keyword evidence="12" id="KW-1185">Reference proteome</keyword>
<feature type="transmembrane region" description="Helical" evidence="10">
    <location>
        <begin position="101"/>
        <end position="119"/>
    </location>
</feature>
<dbReference type="PANTHER" id="PTHR41814">
    <property type="entry name" value="EXPRESSED PROTEIN"/>
    <property type="match status" value="1"/>
</dbReference>
<feature type="region of interest" description="Disordered" evidence="9">
    <location>
        <begin position="194"/>
        <end position="214"/>
    </location>
</feature>
<dbReference type="InterPro" id="IPR005829">
    <property type="entry name" value="Sugar_transporter_CS"/>
</dbReference>
<gene>
    <name evidence="11" type="ORF">AG1IA_00720</name>
</gene>
<evidence type="ECO:0000256" key="7">
    <source>
        <dbReference type="ARBA" id="ARBA00023136"/>
    </source>
</evidence>